<dbReference type="SUPFAM" id="SSF53098">
    <property type="entry name" value="Ribonuclease H-like"/>
    <property type="match status" value="1"/>
</dbReference>
<evidence type="ECO:0000259" key="2">
    <source>
        <dbReference type="PROSITE" id="PS50879"/>
    </source>
</evidence>
<evidence type="ECO:0000313" key="3">
    <source>
        <dbReference type="EMBL" id="GAA0141181.1"/>
    </source>
</evidence>
<dbReference type="Pfam" id="PF13456">
    <property type="entry name" value="RVT_3"/>
    <property type="match status" value="1"/>
</dbReference>
<name>A0AAV3NPZ2_LITER</name>
<protein>
    <recommendedName>
        <fullName evidence="2">RNase H type-1 domain-containing protein</fullName>
    </recommendedName>
</protein>
<comment type="caution">
    <text evidence="3">The sequence shown here is derived from an EMBL/GenBank/DDBJ whole genome shotgun (WGS) entry which is preliminary data.</text>
</comment>
<dbReference type="InterPro" id="IPR036397">
    <property type="entry name" value="RNaseH_sf"/>
</dbReference>
<sequence>MHRPCTCRRKAKAKGKSSNDETRVIQVDGASKKGGKRAGVWLHAPDGVHIPYLLKLEFKATNNDTEYEALIAGLRPALSMAAKKVVVQSDSQVMVNQVNDECATIAENLVKYRDWGQQLLRKFEEVRVDHIPRSSNESADILSKITALPYEQVVRYAPIEVVTRRAHEVLKIMTIYDEPNWMNLMVDYLTDGVLPTDKNEARHLKHKAATYALVAGNYFVVHTTLKL</sequence>
<proteinExistence type="predicted"/>
<evidence type="ECO:0000256" key="1">
    <source>
        <dbReference type="SAM" id="MobiDB-lite"/>
    </source>
</evidence>
<feature type="region of interest" description="Disordered" evidence="1">
    <location>
        <begin position="1"/>
        <end position="22"/>
    </location>
</feature>
<dbReference type="Gene3D" id="3.30.420.10">
    <property type="entry name" value="Ribonuclease H-like superfamily/Ribonuclease H"/>
    <property type="match status" value="1"/>
</dbReference>
<organism evidence="3 4">
    <name type="scientific">Lithospermum erythrorhizon</name>
    <name type="common">Purple gromwell</name>
    <name type="synonym">Lithospermum officinale var. erythrorhizon</name>
    <dbReference type="NCBI Taxonomy" id="34254"/>
    <lineage>
        <taxon>Eukaryota</taxon>
        <taxon>Viridiplantae</taxon>
        <taxon>Streptophyta</taxon>
        <taxon>Embryophyta</taxon>
        <taxon>Tracheophyta</taxon>
        <taxon>Spermatophyta</taxon>
        <taxon>Magnoliopsida</taxon>
        <taxon>eudicotyledons</taxon>
        <taxon>Gunneridae</taxon>
        <taxon>Pentapetalae</taxon>
        <taxon>asterids</taxon>
        <taxon>lamiids</taxon>
        <taxon>Boraginales</taxon>
        <taxon>Boraginaceae</taxon>
        <taxon>Boraginoideae</taxon>
        <taxon>Lithospermeae</taxon>
        <taxon>Lithospermum</taxon>
    </lineage>
</organism>
<dbReference type="CDD" id="cd09279">
    <property type="entry name" value="RNase_HI_like"/>
    <property type="match status" value="1"/>
</dbReference>
<reference evidence="3 4" key="1">
    <citation type="submission" date="2024-01" db="EMBL/GenBank/DDBJ databases">
        <title>The complete chloroplast genome sequence of Lithospermum erythrorhizon: insights into the phylogenetic relationship among Boraginaceae species and the maternal lineages of purple gromwells.</title>
        <authorList>
            <person name="Okada T."/>
            <person name="Watanabe K."/>
        </authorList>
    </citation>
    <scope>NUCLEOTIDE SEQUENCE [LARGE SCALE GENOMIC DNA]</scope>
</reference>
<dbReference type="InterPro" id="IPR002156">
    <property type="entry name" value="RNaseH_domain"/>
</dbReference>
<dbReference type="PANTHER" id="PTHR48475">
    <property type="entry name" value="RIBONUCLEASE H"/>
    <property type="match status" value="1"/>
</dbReference>
<dbReference type="AlphaFoldDB" id="A0AAV3NPZ2"/>
<dbReference type="InterPro" id="IPR012337">
    <property type="entry name" value="RNaseH-like_sf"/>
</dbReference>
<dbReference type="GO" id="GO:0003676">
    <property type="term" value="F:nucleic acid binding"/>
    <property type="evidence" value="ECO:0007669"/>
    <property type="project" value="InterPro"/>
</dbReference>
<dbReference type="PROSITE" id="PS50879">
    <property type="entry name" value="RNASE_H_1"/>
    <property type="match status" value="1"/>
</dbReference>
<dbReference type="GO" id="GO:0004523">
    <property type="term" value="F:RNA-DNA hybrid ribonuclease activity"/>
    <property type="evidence" value="ECO:0007669"/>
    <property type="project" value="InterPro"/>
</dbReference>
<keyword evidence="4" id="KW-1185">Reference proteome</keyword>
<accession>A0AAV3NPZ2</accession>
<dbReference type="EMBL" id="BAABME010000254">
    <property type="protein sequence ID" value="GAA0141181.1"/>
    <property type="molecule type" value="Genomic_DNA"/>
</dbReference>
<feature type="compositionally biased region" description="Basic residues" evidence="1">
    <location>
        <begin position="1"/>
        <end position="15"/>
    </location>
</feature>
<dbReference type="PANTHER" id="PTHR48475:SF1">
    <property type="entry name" value="RNASE H TYPE-1 DOMAIN-CONTAINING PROTEIN"/>
    <property type="match status" value="1"/>
</dbReference>
<gene>
    <name evidence="3" type="ORF">LIER_02385</name>
</gene>
<feature type="domain" description="RNase H type-1" evidence="2">
    <location>
        <begin position="19"/>
        <end position="158"/>
    </location>
</feature>
<dbReference type="Proteomes" id="UP001454036">
    <property type="component" value="Unassembled WGS sequence"/>
</dbReference>
<evidence type="ECO:0000313" key="4">
    <source>
        <dbReference type="Proteomes" id="UP001454036"/>
    </source>
</evidence>